<protein>
    <submittedName>
        <fullName evidence="1">Uncharacterized protein</fullName>
    </submittedName>
</protein>
<gene>
    <name evidence="1" type="ORF">LCGC14_1516590</name>
</gene>
<dbReference type="AlphaFoldDB" id="A0A0F9J015"/>
<accession>A0A0F9J015</accession>
<feature type="non-terminal residue" evidence="1">
    <location>
        <position position="76"/>
    </location>
</feature>
<reference evidence="1" key="1">
    <citation type="journal article" date="2015" name="Nature">
        <title>Complex archaea that bridge the gap between prokaryotes and eukaryotes.</title>
        <authorList>
            <person name="Spang A."/>
            <person name="Saw J.H."/>
            <person name="Jorgensen S.L."/>
            <person name="Zaremba-Niedzwiedzka K."/>
            <person name="Martijn J."/>
            <person name="Lind A.E."/>
            <person name="van Eijk R."/>
            <person name="Schleper C."/>
            <person name="Guy L."/>
            <person name="Ettema T.J."/>
        </authorList>
    </citation>
    <scope>NUCLEOTIDE SEQUENCE</scope>
</reference>
<organism evidence="1">
    <name type="scientific">marine sediment metagenome</name>
    <dbReference type="NCBI Taxonomy" id="412755"/>
    <lineage>
        <taxon>unclassified sequences</taxon>
        <taxon>metagenomes</taxon>
        <taxon>ecological metagenomes</taxon>
    </lineage>
</organism>
<sequence length="76" mass="8744">MPNKLSYEEEAGVEEIATNLFGRLEEETDRLLKSQLTILGVAFPVDKADMKKFYFPDDELALCRYEYKGKPILGVR</sequence>
<evidence type="ECO:0000313" key="1">
    <source>
        <dbReference type="EMBL" id="KKM62933.1"/>
    </source>
</evidence>
<comment type="caution">
    <text evidence="1">The sequence shown here is derived from an EMBL/GenBank/DDBJ whole genome shotgun (WGS) entry which is preliminary data.</text>
</comment>
<proteinExistence type="predicted"/>
<name>A0A0F9J015_9ZZZZ</name>
<dbReference type="EMBL" id="LAZR01011197">
    <property type="protein sequence ID" value="KKM62933.1"/>
    <property type="molecule type" value="Genomic_DNA"/>
</dbReference>